<dbReference type="InterPro" id="IPR001190">
    <property type="entry name" value="SRCR"/>
</dbReference>
<dbReference type="PROSITE" id="PS50404">
    <property type="entry name" value="GST_NTER"/>
    <property type="match status" value="1"/>
</dbReference>
<dbReference type="GO" id="GO:0005737">
    <property type="term" value="C:cytoplasm"/>
    <property type="evidence" value="ECO:0007669"/>
    <property type="project" value="TreeGrafter"/>
</dbReference>
<feature type="domain" description="SRCR" evidence="1">
    <location>
        <begin position="101"/>
        <end position="139"/>
    </location>
</feature>
<dbReference type="InterPro" id="IPR050983">
    <property type="entry name" value="GST_Omega/HSP26"/>
</dbReference>
<organism evidence="3 4">
    <name type="scientific">Diacronema lutheri</name>
    <name type="common">Unicellular marine alga</name>
    <name type="synonym">Monochrysis lutheri</name>
    <dbReference type="NCBI Taxonomy" id="2081491"/>
    <lineage>
        <taxon>Eukaryota</taxon>
        <taxon>Haptista</taxon>
        <taxon>Haptophyta</taxon>
        <taxon>Pavlovophyceae</taxon>
        <taxon>Pavlovales</taxon>
        <taxon>Pavlovaceae</taxon>
        <taxon>Diacronema</taxon>
    </lineage>
</organism>
<evidence type="ECO:0000313" key="3">
    <source>
        <dbReference type="EMBL" id="KAG8466201.1"/>
    </source>
</evidence>
<dbReference type="PANTHER" id="PTHR43968:SF14">
    <property type="entry name" value="GLUTATHIONE S-TRANSFERASE"/>
    <property type="match status" value="1"/>
</dbReference>
<dbReference type="Gene3D" id="3.40.30.10">
    <property type="entry name" value="Glutaredoxin"/>
    <property type="match status" value="1"/>
</dbReference>
<dbReference type="SUPFAM" id="SSF47616">
    <property type="entry name" value="GST C-terminal domain-like"/>
    <property type="match status" value="1"/>
</dbReference>
<dbReference type="GO" id="GO:0016020">
    <property type="term" value="C:membrane"/>
    <property type="evidence" value="ECO:0007669"/>
    <property type="project" value="InterPro"/>
</dbReference>
<dbReference type="CDD" id="cd00570">
    <property type="entry name" value="GST_N_family"/>
    <property type="match status" value="1"/>
</dbReference>
<evidence type="ECO:0000313" key="4">
    <source>
        <dbReference type="Proteomes" id="UP000751190"/>
    </source>
</evidence>
<protein>
    <recommendedName>
        <fullName evidence="5">Glutathione S-transferase</fullName>
    </recommendedName>
</protein>
<dbReference type="InterPro" id="IPR004045">
    <property type="entry name" value="Glutathione_S-Trfase_N"/>
</dbReference>
<comment type="caution">
    <text evidence="3">The sequence shown here is derived from an EMBL/GenBank/DDBJ whole genome shotgun (WGS) entry which is preliminary data.</text>
</comment>
<dbReference type="InterPro" id="IPR036282">
    <property type="entry name" value="Glutathione-S-Trfase_C_sf"/>
</dbReference>
<dbReference type="SFLD" id="SFLDS00019">
    <property type="entry name" value="Glutathione_Transferase_(cytos"/>
    <property type="match status" value="1"/>
</dbReference>
<dbReference type="SUPFAM" id="SSF52833">
    <property type="entry name" value="Thioredoxin-like"/>
    <property type="match status" value="1"/>
</dbReference>
<proteinExistence type="predicted"/>
<evidence type="ECO:0000259" key="1">
    <source>
        <dbReference type="PROSITE" id="PS50287"/>
    </source>
</evidence>
<dbReference type="InterPro" id="IPR009050">
    <property type="entry name" value="Globin-like_sf"/>
</dbReference>
<dbReference type="PROSITE" id="PS51354">
    <property type="entry name" value="GLUTAREDOXIN_2"/>
    <property type="match status" value="1"/>
</dbReference>
<dbReference type="PANTHER" id="PTHR43968">
    <property type="match status" value="1"/>
</dbReference>
<dbReference type="Pfam" id="PF13409">
    <property type="entry name" value="GST_N_2"/>
    <property type="match status" value="1"/>
</dbReference>
<evidence type="ECO:0000259" key="2">
    <source>
        <dbReference type="PROSITE" id="PS50404"/>
    </source>
</evidence>
<reference evidence="3" key="1">
    <citation type="submission" date="2021-05" db="EMBL/GenBank/DDBJ databases">
        <title>The genome of the haptophyte Pavlova lutheri (Diacronema luteri, Pavlovales) - a model for lipid biosynthesis in eukaryotic algae.</title>
        <authorList>
            <person name="Hulatt C.J."/>
            <person name="Posewitz M.C."/>
        </authorList>
    </citation>
    <scope>NUCLEOTIDE SEQUENCE</scope>
    <source>
        <strain evidence="3">NIVA-4/92</strain>
    </source>
</reference>
<feature type="domain" description="GST N-terminal" evidence="2">
    <location>
        <begin position="114"/>
        <end position="195"/>
    </location>
</feature>
<dbReference type="Proteomes" id="UP000751190">
    <property type="component" value="Unassembled WGS sequence"/>
</dbReference>
<sequence length="501" mass="53973">MLAIACIATLVSRGASGYRVGQLGRGAAIRSSSRALRMGLFDAFRPSAAPSDPAVYAAVRDAAPSWDELRVLSAKAGGERFRAEWDAQAVGRGAANHQSSIRLFDAPEGTEPRVELFRDTAAWCPYCQKVWCLLEAKRIPYKVSKVPMSCYGDKPAAFRRISPSGAIPVAIIDGRIIPESNDIMYALEEIFPQTPMLPPAGSAEAARARELMALERTLFSAWFGWLRSAQDGSGRFEAAMERVCAELQRSGGPFFLGVEVSMVDLMFLPFAERMCASLPYYKGLRVRGDPRYAPFDRWLYALEEQTAWYAGIKSDYYTHVHDLPPQIGGCVSSGERAAAYAAQIDGTDGASWTLPLPSATGADALEPLSPAVPDDAARLEAAERLLRNHAKVARFAARGVGRPGSPRVAAPLADPYAAADEAAVPAVDAALRHVVHALIAGADAARAAPRSTLPPAEVARSLSYLRDRVGVPRDMSLAAARQLRAHLNAFSDELTGGKLLY</sequence>
<dbReference type="InterPro" id="IPR036249">
    <property type="entry name" value="Thioredoxin-like_sf"/>
</dbReference>
<name>A0A8J5XKW8_DIALT</name>
<dbReference type="AlphaFoldDB" id="A0A8J5XKW8"/>
<keyword evidence="4" id="KW-1185">Reference proteome</keyword>
<dbReference type="SUPFAM" id="SSF46458">
    <property type="entry name" value="Globin-like"/>
    <property type="match status" value="1"/>
</dbReference>
<gene>
    <name evidence="3" type="ORF">KFE25_001957</name>
</gene>
<evidence type="ECO:0008006" key="5">
    <source>
        <dbReference type="Google" id="ProtNLM"/>
    </source>
</evidence>
<dbReference type="PROSITE" id="PS50287">
    <property type="entry name" value="SRCR_2"/>
    <property type="match status" value="1"/>
</dbReference>
<accession>A0A8J5XKW8</accession>
<dbReference type="Gene3D" id="1.20.1050.10">
    <property type="match status" value="1"/>
</dbReference>
<dbReference type="InterPro" id="IPR040079">
    <property type="entry name" value="Glutathione_S-Trfase"/>
</dbReference>
<dbReference type="OrthoDB" id="4951845at2759"/>
<dbReference type="OMA" id="PQMGGCW"/>
<dbReference type="EMBL" id="JAGTXO010000008">
    <property type="protein sequence ID" value="KAG8466201.1"/>
    <property type="molecule type" value="Genomic_DNA"/>
</dbReference>